<reference evidence="10 11" key="1">
    <citation type="submission" date="2024-03" db="EMBL/GenBank/DDBJ databases">
        <title>Novel species of the genus Variovorax.</title>
        <authorList>
            <person name="Liu Q."/>
            <person name="Xin Y.-H."/>
        </authorList>
    </citation>
    <scope>NUCLEOTIDE SEQUENCE [LARGE SCALE GENOMIC DNA]</scope>
    <source>
        <strain evidence="10 11">KACC 18899</strain>
    </source>
</reference>
<evidence type="ECO:0000313" key="11">
    <source>
        <dbReference type="Proteomes" id="UP001365846"/>
    </source>
</evidence>
<comment type="caution">
    <text evidence="10">The sequence shown here is derived from an EMBL/GenBank/DDBJ whole genome shotgun (WGS) entry which is preliminary data.</text>
</comment>
<dbReference type="PANTHER" id="PTHR34295">
    <property type="entry name" value="BIOTIN TRANSPORTER BIOY"/>
    <property type="match status" value="1"/>
</dbReference>
<evidence type="ECO:0000256" key="5">
    <source>
        <dbReference type="ARBA" id="ARBA00022692"/>
    </source>
</evidence>
<dbReference type="Proteomes" id="UP001365846">
    <property type="component" value="Unassembled WGS sequence"/>
</dbReference>
<feature type="transmembrane region" description="Helical" evidence="9">
    <location>
        <begin position="12"/>
        <end position="32"/>
    </location>
</feature>
<dbReference type="InterPro" id="IPR003784">
    <property type="entry name" value="BioY"/>
</dbReference>
<evidence type="ECO:0000256" key="8">
    <source>
        <dbReference type="PIRNR" id="PIRNR016661"/>
    </source>
</evidence>
<feature type="transmembrane region" description="Helical" evidence="9">
    <location>
        <begin position="126"/>
        <end position="150"/>
    </location>
</feature>
<dbReference type="EMBL" id="JBBKZU010000006">
    <property type="protein sequence ID" value="MEJ8812513.1"/>
    <property type="molecule type" value="Genomic_DNA"/>
</dbReference>
<keyword evidence="5 9" id="KW-0812">Transmembrane</keyword>
<keyword evidence="6 9" id="KW-1133">Transmembrane helix</keyword>
<keyword evidence="3 8" id="KW-0813">Transport</keyword>
<dbReference type="RefSeq" id="WP_340357767.1">
    <property type="nucleotide sequence ID" value="NZ_JBBKZU010000006.1"/>
</dbReference>
<accession>A0ABU8VFS2</accession>
<proteinExistence type="inferred from homology"/>
<feature type="transmembrane region" description="Helical" evidence="9">
    <location>
        <begin position="162"/>
        <end position="187"/>
    </location>
</feature>
<evidence type="ECO:0000256" key="9">
    <source>
        <dbReference type="SAM" id="Phobius"/>
    </source>
</evidence>
<keyword evidence="11" id="KW-1185">Reference proteome</keyword>
<dbReference type="Pfam" id="PF02632">
    <property type="entry name" value="BioY"/>
    <property type="match status" value="1"/>
</dbReference>
<gene>
    <name evidence="10" type="ORF">WKW77_15620</name>
</gene>
<evidence type="ECO:0000313" key="10">
    <source>
        <dbReference type="EMBL" id="MEJ8812513.1"/>
    </source>
</evidence>
<sequence>MSANPPAGASSSQSLAHIALFAALMAVLGLIPKIDLPFGVPITLQSLGVMLAGCLLGPRRGFLAIALFLLAVALGLPLLSGGRGGLGVFVGATSGFLFGWMFGAFACGLLMRLLVPRLGDTTGKGLLATSFVSSVVGGIVVVYAFGIAGLSLVAHMSLSQAALAMLIFIPGDLVKCGICAVVVQTVMRGLPSWRLGRD</sequence>
<name>A0ABU8VFS2_9BURK</name>
<organism evidence="10 11">
    <name type="scientific">Variovorax ureilyticus</name>
    <dbReference type="NCBI Taxonomy" id="1836198"/>
    <lineage>
        <taxon>Bacteria</taxon>
        <taxon>Pseudomonadati</taxon>
        <taxon>Pseudomonadota</taxon>
        <taxon>Betaproteobacteria</taxon>
        <taxon>Burkholderiales</taxon>
        <taxon>Comamonadaceae</taxon>
        <taxon>Variovorax</taxon>
    </lineage>
</organism>
<evidence type="ECO:0000256" key="2">
    <source>
        <dbReference type="ARBA" id="ARBA00010692"/>
    </source>
</evidence>
<evidence type="ECO:0000256" key="7">
    <source>
        <dbReference type="ARBA" id="ARBA00023136"/>
    </source>
</evidence>
<evidence type="ECO:0000256" key="4">
    <source>
        <dbReference type="ARBA" id="ARBA00022475"/>
    </source>
</evidence>
<dbReference type="Gene3D" id="1.10.1760.20">
    <property type="match status" value="1"/>
</dbReference>
<keyword evidence="4 8" id="KW-1003">Cell membrane</keyword>
<feature type="transmembrane region" description="Helical" evidence="9">
    <location>
        <begin position="62"/>
        <end position="80"/>
    </location>
</feature>
<keyword evidence="7 8" id="KW-0472">Membrane</keyword>
<evidence type="ECO:0000256" key="1">
    <source>
        <dbReference type="ARBA" id="ARBA00004651"/>
    </source>
</evidence>
<comment type="similarity">
    <text evidence="2 8">Belongs to the BioY family.</text>
</comment>
<comment type="subcellular location">
    <subcellularLocation>
        <location evidence="1 8">Cell membrane</location>
        <topology evidence="1 8">Multi-pass membrane protein</topology>
    </subcellularLocation>
</comment>
<evidence type="ECO:0000256" key="3">
    <source>
        <dbReference type="ARBA" id="ARBA00022448"/>
    </source>
</evidence>
<dbReference type="PANTHER" id="PTHR34295:SF4">
    <property type="entry name" value="BIOTIN TRANSPORTER BIOY-RELATED"/>
    <property type="match status" value="1"/>
</dbReference>
<feature type="transmembrane region" description="Helical" evidence="9">
    <location>
        <begin position="86"/>
        <end position="114"/>
    </location>
</feature>
<evidence type="ECO:0000256" key="6">
    <source>
        <dbReference type="ARBA" id="ARBA00022989"/>
    </source>
</evidence>
<protein>
    <recommendedName>
        <fullName evidence="8">Biotin transporter</fullName>
    </recommendedName>
</protein>
<dbReference type="PIRSF" id="PIRSF016661">
    <property type="entry name" value="BioY"/>
    <property type="match status" value="1"/>
</dbReference>